<dbReference type="EMBL" id="FMVT01000006">
    <property type="protein sequence ID" value="SCY61504.1"/>
    <property type="molecule type" value="Genomic_DNA"/>
</dbReference>
<reference evidence="1 2" key="1">
    <citation type="submission" date="2016-10" db="EMBL/GenBank/DDBJ databases">
        <authorList>
            <person name="de Groot N.N."/>
        </authorList>
    </citation>
    <scope>NUCLEOTIDE SEQUENCE [LARGE SCALE GENOMIC DNA]</scope>
    <source>
        <strain evidence="1 2">CGMCC 1.8925</strain>
    </source>
</reference>
<dbReference type="Proteomes" id="UP000199502">
    <property type="component" value="Unassembled WGS sequence"/>
</dbReference>
<name>A0A1G5HCM9_9RHOB</name>
<dbReference type="AlphaFoldDB" id="A0A1G5HCM9"/>
<keyword evidence="2" id="KW-1185">Reference proteome</keyword>
<evidence type="ECO:0000313" key="1">
    <source>
        <dbReference type="EMBL" id="SCY61504.1"/>
    </source>
</evidence>
<gene>
    <name evidence="1" type="ORF">SAMN05660710_02106</name>
</gene>
<dbReference type="STRING" id="336292.SAMN05660710_02106"/>
<organism evidence="1 2">
    <name type="scientific">Paracoccus tibetensis</name>
    <dbReference type="NCBI Taxonomy" id="336292"/>
    <lineage>
        <taxon>Bacteria</taxon>
        <taxon>Pseudomonadati</taxon>
        <taxon>Pseudomonadota</taxon>
        <taxon>Alphaproteobacteria</taxon>
        <taxon>Rhodobacterales</taxon>
        <taxon>Paracoccaceae</taxon>
        <taxon>Paracoccus</taxon>
    </lineage>
</organism>
<proteinExistence type="predicted"/>
<protein>
    <submittedName>
        <fullName evidence="1">Uncharacterized protein</fullName>
    </submittedName>
</protein>
<evidence type="ECO:0000313" key="2">
    <source>
        <dbReference type="Proteomes" id="UP000199502"/>
    </source>
</evidence>
<sequence>MKAAVLRRNQQNDVILTAGWLAAKLQRVKKVPDLDQVLGKSERRPRDLGFYLDELKVVLPTTTINEWAARVRAGRQDWDARKRASAHAI</sequence>
<accession>A0A1G5HCM9</accession>